<proteinExistence type="predicted"/>
<keyword evidence="2" id="KW-1185">Reference proteome</keyword>
<organism evidence="1 2">
    <name type="scientific">Heracleum sosnowskyi</name>
    <dbReference type="NCBI Taxonomy" id="360622"/>
    <lineage>
        <taxon>Eukaryota</taxon>
        <taxon>Viridiplantae</taxon>
        <taxon>Streptophyta</taxon>
        <taxon>Embryophyta</taxon>
        <taxon>Tracheophyta</taxon>
        <taxon>Spermatophyta</taxon>
        <taxon>Magnoliopsida</taxon>
        <taxon>eudicotyledons</taxon>
        <taxon>Gunneridae</taxon>
        <taxon>Pentapetalae</taxon>
        <taxon>asterids</taxon>
        <taxon>campanulids</taxon>
        <taxon>Apiales</taxon>
        <taxon>Apiaceae</taxon>
        <taxon>Apioideae</taxon>
        <taxon>apioid superclade</taxon>
        <taxon>Tordylieae</taxon>
        <taxon>Tordyliinae</taxon>
        <taxon>Heracleum</taxon>
    </lineage>
</organism>
<name>A0AAD8HTM6_9APIA</name>
<dbReference type="InterPro" id="IPR012442">
    <property type="entry name" value="DUF1645_plant"/>
</dbReference>
<dbReference type="PANTHER" id="PTHR33095">
    <property type="entry name" value="OS07G0619500 PROTEIN"/>
    <property type="match status" value="1"/>
</dbReference>
<accession>A0AAD8HTM6</accession>
<dbReference type="Proteomes" id="UP001237642">
    <property type="component" value="Unassembled WGS sequence"/>
</dbReference>
<dbReference type="AlphaFoldDB" id="A0AAD8HTM6"/>
<reference evidence="1" key="1">
    <citation type="submission" date="2023-02" db="EMBL/GenBank/DDBJ databases">
        <title>Genome of toxic invasive species Heracleum sosnowskyi carries increased number of genes despite the absence of recent whole-genome duplications.</title>
        <authorList>
            <person name="Schelkunov M."/>
            <person name="Shtratnikova V."/>
            <person name="Makarenko M."/>
            <person name="Klepikova A."/>
            <person name="Omelchenko D."/>
            <person name="Novikova G."/>
            <person name="Obukhova E."/>
            <person name="Bogdanov V."/>
            <person name="Penin A."/>
            <person name="Logacheva M."/>
        </authorList>
    </citation>
    <scope>NUCLEOTIDE SEQUENCE</scope>
    <source>
        <strain evidence="1">Hsosn_3</strain>
        <tissue evidence="1">Leaf</tissue>
    </source>
</reference>
<dbReference type="EMBL" id="JAUIZM010000007">
    <property type="protein sequence ID" value="KAK1373239.1"/>
    <property type="molecule type" value="Genomic_DNA"/>
</dbReference>
<dbReference type="Pfam" id="PF07816">
    <property type="entry name" value="DUF1645"/>
    <property type="match status" value="1"/>
</dbReference>
<comment type="caution">
    <text evidence="1">The sequence shown here is derived from an EMBL/GenBank/DDBJ whole genome shotgun (WGS) entry which is preliminary data.</text>
</comment>
<evidence type="ECO:0000313" key="2">
    <source>
        <dbReference type="Proteomes" id="UP001237642"/>
    </source>
</evidence>
<gene>
    <name evidence="1" type="ORF">POM88_029432</name>
</gene>
<evidence type="ECO:0000313" key="1">
    <source>
        <dbReference type="EMBL" id="KAK1373239.1"/>
    </source>
</evidence>
<protein>
    <submittedName>
        <fullName evidence="1">Uncharacterized protein</fullName>
    </submittedName>
</protein>
<dbReference type="PANTHER" id="PTHR33095:SF127">
    <property type="entry name" value="OS05G0578100 PROTEIN"/>
    <property type="match status" value="1"/>
</dbReference>
<sequence length="255" mass="29028">MQSNSGIRQSPSFETYSSSNKLGKIAARVVHEFQPQSDLNHQLLESHKLPDSVEEEDFEFVSMSREDETMYGNQMRPTYPLFNTALFNNYEDVQLNLNSPSLWKHFNKEECDQDLLSSSSDDDADELDRVPSEMYCIWKPKKAMMSPESCRKSSSTGSSKSWKFRHIFFRSNRESKQSFVFSTSFKNKTGTTKIKKEGMKDVNAGASEVPRALEYGAINGKVKESDGRRMLVPCLKDIVGMLANANNVSRNLLPF</sequence>
<reference evidence="1" key="2">
    <citation type="submission" date="2023-05" db="EMBL/GenBank/DDBJ databases">
        <authorList>
            <person name="Schelkunov M.I."/>
        </authorList>
    </citation>
    <scope>NUCLEOTIDE SEQUENCE</scope>
    <source>
        <strain evidence="1">Hsosn_3</strain>
        <tissue evidence="1">Leaf</tissue>
    </source>
</reference>